<protein>
    <submittedName>
        <fullName evidence="3">IS630 family transposase</fullName>
    </submittedName>
</protein>
<comment type="caution">
    <text evidence="3">The sequence shown here is derived from an EMBL/GenBank/DDBJ whole genome shotgun (WGS) entry which is preliminary data.</text>
</comment>
<feature type="region of interest" description="Disordered" evidence="1">
    <location>
        <begin position="1"/>
        <end position="23"/>
    </location>
</feature>
<accession>A0A3N4DHN9</accession>
<evidence type="ECO:0000256" key="1">
    <source>
        <dbReference type="SAM" id="MobiDB-lite"/>
    </source>
</evidence>
<feature type="non-terminal residue" evidence="3">
    <location>
        <position position="42"/>
    </location>
</feature>
<sequence>MKQITLSPEQKVALETRHKSSSDRRECDRIKAILLRDENWPT</sequence>
<name>A0A3N4DHN9_9GAMM</name>
<proteinExistence type="predicted"/>
<organism evidence="3 4">
    <name type="scientific">Shewanella psychromarinicola</name>
    <dbReference type="NCBI Taxonomy" id="2487742"/>
    <lineage>
        <taxon>Bacteria</taxon>
        <taxon>Pseudomonadati</taxon>
        <taxon>Pseudomonadota</taxon>
        <taxon>Gammaproteobacteria</taxon>
        <taxon>Alteromonadales</taxon>
        <taxon>Shewanellaceae</taxon>
        <taxon>Shewanella</taxon>
    </lineage>
</organism>
<dbReference type="EMBL" id="RKKB01000017">
    <property type="protein sequence ID" value="RPA23398.1"/>
    <property type="molecule type" value="Genomic_DNA"/>
</dbReference>
<reference evidence="4" key="1">
    <citation type="submission" date="2018-11" db="EMBL/GenBank/DDBJ databases">
        <title>Shewanella sp. R106.</title>
        <authorList>
            <person name="Hwang Y.J."/>
            <person name="Hwang C.Y."/>
        </authorList>
    </citation>
    <scope>NUCLEOTIDE SEQUENCE [LARGE SCALE GENOMIC DNA]</scope>
    <source>
        <strain evidence="4">R106</strain>
    </source>
</reference>
<evidence type="ECO:0000313" key="4">
    <source>
        <dbReference type="Proteomes" id="UP000278855"/>
    </source>
</evidence>
<feature type="compositionally biased region" description="Basic and acidic residues" evidence="1">
    <location>
        <begin position="12"/>
        <end position="23"/>
    </location>
</feature>
<gene>
    <name evidence="3" type="ORF">EGC77_18590</name>
    <name evidence="2" type="ORF">EGC77_21290</name>
</gene>
<dbReference type="AlphaFoldDB" id="A0A3N4DHN9"/>
<evidence type="ECO:0000313" key="2">
    <source>
        <dbReference type="EMBL" id="RPA22605.1"/>
    </source>
</evidence>
<evidence type="ECO:0000313" key="3">
    <source>
        <dbReference type="EMBL" id="RPA23398.1"/>
    </source>
</evidence>
<dbReference type="Proteomes" id="UP000278855">
    <property type="component" value="Unassembled WGS sequence"/>
</dbReference>
<reference evidence="3" key="2">
    <citation type="submission" date="2018-11" db="EMBL/GenBank/DDBJ databases">
        <authorList>
            <person name="Hwang Y.J."/>
            <person name="Hwang C.Y."/>
        </authorList>
    </citation>
    <scope>NUCLEOTIDE SEQUENCE</scope>
    <source>
        <strain evidence="3">R106</strain>
    </source>
</reference>
<dbReference type="EMBL" id="RKKB01000032">
    <property type="protein sequence ID" value="RPA22605.1"/>
    <property type="molecule type" value="Genomic_DNA"/>
</dbReference>